<evidence type="ECO:0000313" key="4">
    <source>
        <dbReference type="Proteomes" id="UP000243232"/>
    </source>
</evidence>
<feature type="transmembrane region" description="Helical" evidence="1">
    <location>
        <begin position="92"/>
        <end position="125"/>
    </location>
</feature>
<dbReference type="STRING" id="364197.SAMN05216296_0304"/>
<evidence type="ECO:0000313" key="3">
    <source>
        <dbReference type="EMBL" id="SDT89119.1"/>
    </source>
</evidence>
<feature type="transmembrane region" description="Helical" evidence="1">
    <location>
        <begin position="171"/>
        <end position="189"/>
    </location>
</feature>
<feature type="transmembrane region" description="Helical" evidence="1">
    <location>
        <begin position="37"/>
        <end position="55"/>
    </location>
</feature>
<feature type="transmembrane region" description="Helical" evidence="1">
    <location>
        <begin position="146"/>
        <end position="165"/>
    </location>
</feature>
<reference evidence="4" key="1">
    <citation type="submission" date="2016-10" db="EMBL/GenBank/DDBJ databases">
        <authorList>
            <person name="Varghese N."/>
            <person name="Submissions S."/>
        </authorList>
    </citation>
    <scope>NUCLEOTIDE SEQUENCE [LARGE SCALE GENOMIC DNA]</scope>
    <source>
        <strain evidence="4">DSM 17875</strain>
    </source>
</reference>
<dbReference type="RefSeq" id="WP_090192751.1">
    <property type="nucleotide sequence ID" value="NZ_LT629785.1"/>
</dbReference>
<feature type="signal peptide" evidence="2">
    <location>
        <begin position="1"/>
        <end position="21"/>
    </location>
</feature>
<evidence type="ECO:0000256" key="2">
    <source>
        <dbReference type="SAM" id="SignalP"/>
    </source>
</evidence>
<keyword evidence="1" id="KW-0472">Membrane</keyword>
<name>A0A1H2E265_9PSED</name>
<gene>
    <name evidence="3" type="ORF">SAMN05216296_0304</name>
</gene>
<sequence>MTRRQIFATLALLFSPALAMAHPGHDATGLLAGLGHPLAGLDHLLAMLAVGLWAAQQQGAACRALPLTFVGSMLAGAVLGYSGIALPGTESAIAASVMAFSLLVVVAARLPLAVAVSLTAAFALFHGVAHIQELPANGSVASYASGFLLATAGLQALGFALLRWLPAAAAPWLRASAGISAAAGGWLLLG</sequence>
<dbReference type="OrthoDB" id="9808192at2"/>
<keyword evidence="1" id="KW-0812">Transmembrane</keyword>
<dbReference type="InterPro" id="IPR007038">
    <property type="entry name" value="HupE_UreJ"/>
</dbReference>
<dbReference type="Proteomes" id="UP000243232">
    <property type="component" value="Chromosome I"/>
</dbReference>
<protein>
    <submittedName>
        <fullName evidence="3">Urease accessory protein</fullName>
    </submittedName>
</protein>
<keyword evidence="1" id="KW-1133">Transmembrane helix</keyword>
<keyword evidence="4" id="KW-1185">Reference proteome</keyword>
<dbReference type="PIRSF" id="PIRSF016919">
    <property type="entry name" value="HupE_UreJ"/>
    <property type="match status" value="1"/>
</dbReference>
<dbReference type="EMBL" id="LT629785">
    <property type="protein sequence ID" value="SDT89119.1"/>
    <property type="molecule type" value="Genomic_DNA"/>
</dbReference>
<dbReference type="Pfam" id="PF04955">
    <property type="entry name" value="HupE_UreJ"/>
    <property type="match status" value="1"/>
</dbReference>
<keyword evidence="2" id="KW-0732">Signal</keyword>
<accession>A0A1H2E265</accession>
<evidence type="ECO:0000256" key="1">
    <source>
        <dbReference type="SAM" id="Phobius"/>
    </source>
</evidence>
<feature type="chain" id="PRO_5009272708" evidence="2">
    <location>
        <begin position="22"/>
        <end position="190"/>
    </location>
</feature>
<feature type="transmembrane region" description="Helical" evidence="1">
    <location>
        <begin position="67"/>
        <end position="86"/>
    </location>
</feature>
<organism evidence="3 4">
    <name type="scientific">Pseudomonas pohangensis</name>
    <dbReference type="NCBI Taxonomy" id="364197"/>
    <lineage>
        <taxon>Bacteria</taxon>
        <taxon>Pseudomonadati</taxon>
        <taxon>Pseudomonadota</taxon>
        <taxon>Gammaproteobacteria</taxon>
        <taxon>Pseudomonadales</taxon>
        <taxon>Pseudomonadaceae</taxon>
        <taxon>Pseudomonas</taxon>
    </lineage>
</organism>
<dbReference type="AlphaFoldDB" id="A0A1H2E265"/>
<proteinExistence type="predicted"/>